<dbReference type="InterPro" id="IPR019440">
    <property type="entry name" value="MAU2"/>
</dbReference>
<evidence type="ECO:0000313" key="8">
    <source>
        <dbReference type="EMBL" id="KAF8912002.1"/>
    </source>
</evidence>
<dbReference type="EMBL" id="JADNYJ010000003">
    <property type="protein sequence ID" value="KAF8912002.1"/>
    <property type="molecule type" value="Genomic_DNA"/>
</dbReference>
<dbReference type="Pfam" id="PF10345">
    <property type="entry name" value="Cohesin_load"/>
    <property type="match status" value="1"/>
</dbReference>
<organism evidence="8 9">
    <name type="scientific">Gymnopilus junonius</name>
    <name type="common">Spectacular rustgill mushroom</name>
    <name type="synonym">Gymnopilus spectabilis subsp. junonius</name>
    <dbReference type="NCBI Taxonomy" id="109634"/>
    <lineage>
        <taxon>Eukaryota</taxon>
        <taxon>Fungi</taxon>
        <taxon>Dikarya</taxon>
        <taxon>Basidiomycota</taxon>
        <taxon>Agaricomycotina</taxon>
        <taxon>Agaricomycetes</taxon>
        <taxon>Agaricomycetidae</taxon>
        <taxon>Agaricales</taxon>
        <taxon>Agaricineae</taxon>
        <taxon>Hymenogastraceae</taxon>
        <taxon>Gymnopilus</taxon>
    </lineage>
</organism>
<comment type="caution">
    <text evidence="8">The sequence shown here is derived from an EMBL/GenBank/DDBJ whole genome shotgun (WGS) entry which is preliminary data.</text>
</comment>
<evidence type="ECO:0000313" key="9">
    <source>
        <dbReference type="Proteomes" id="UP000724874"/>
    </source>
</evidence>
<keyword evidence="5" id="KW-0159">Chromosome partition</keyword>
<protein>
    <submittedName>
        <fullName evidence="8">Uncharacterized protein</fullName>
    </submittedName>
</protein>
<evidence type="ECO:0000256" key="5">
    <source>
        <dbReference type="ARBA" id="ARBA00022829"/>
    </source>
</evidence>
<keyword evidence="9" id="KW-1185">Reference proteome</keyword>
<dbReference type="AlphaFoldDB" id="A0A9P5NZF4"/>
<gene>
    <name evidence="8" type="ORF">CPB84DRAFT_1812174</name>
</gene>
<comment type="subcellular location">
    <subcellularLocation>
        <location evidence="1">Nucleus</location>
    </subcellularLocation>
</comment>
<evidence type="ECO:0000256" key="1">
    <source>
        <dbReference type="ARBA" id="ARBA00004123"/>
    </source>
</evidence>
<proteinExistence type="inferred from homology"/>
<evidence type="ECO:0000256" key="4">
    <source>
        <dbReference type="ARBA" id="ARBA00022776"/>
    </source>
</evidence>
<sequence>MRHLPTDIFLLSLPHLLAHPPTHKHHSRSSFLSLFALRKYLSLPNLESTLECRAWTELAEVGLRIGLNVPGIEEEVEKAVTKALIIANKHPSLRVFKSQISQLSARLAMHQGNHKLAQNALKKVLNGSTTLSDPLHIKYSAHLAYINSLSKVPGSDDLSPYSDSSLRSLSAIREFHELALRNNHYEVALFSMVLELLDLVRHGIWNRVKESLINAERACHLAPELVEVPKAPSPAAPSVVLGKTNIEKVLIVHILLIGAVYYTYVGEANKCQLRIKRLHDMLDGGALDAFASSGLVEIDLPDLAPLVVQVTHPRIIFALGFLVSSASKRDPVGRKPKRKLFASEGILVVDRELRKDASLPIWSSTNDTKGHCKKFLQMKADMMCEVIGVCILRSEFDDADLKLSQLIADARTSGLFSLYSARITLHKAHLAHCLGQTDRALKCYQVAAYLSRRRSSAKVVDIDGEGCEDPWVNASARAGELWLKIGLAGELVDVNEREREMEILRKNGSEVIKTCAGLGGTLQAVGEVLAACLAKEFLVTKTHLRAALNLSTEAQDNHLRALVLTLVAAQYVHTSTEHAQTMLTTAEQLAAGLGAQPKGVKDNDNKKVYASNPLAANGKLGGDGVGNAYLRLWIGERSLELKRRSGDEKGAAIQAVVNKNFKEAVTKLQKRKYRELQ</sequence>
<comment type="similarity">
    <text evidence="2">Belongs to the SCC4/mau-2 family.</text>
</comment>
<dbReference type="GO" id="GO:0005634">
    <property type="term" value="C:nucleus"/>
    <property type="evidence" value="ECO:0007669"/>
    <property type="project" value="UniProtKB-SubCell"/>
</dbReference>
<accession>A0A9P5NZF4</accession>
<evidence type="ECO:0000256" key="2">
    <source>
        <dbReference type="ARBA" id="ARBA00008585"/>
    </source>
</evidence>
<dbReference type="Proteomes" id="UP000724874">
    <property type="component" value="Unassembled WGS sequence"/>
</dbReference>
<reference evidence="8" key="1">
    <citation type="submission" date="2020-11" db="EMBL/GenBank/DDBJ databases">
        <authorList>
            <consortium name="DOE Joint Genome Institute"/>
            <person name="Ahrendt S."/>
            <person name="Riley R."/>
            <person name="Andreopoulos W."/>
            <person name="LaButti K."/>
            <person name="Pangilinan J."/>
            <person name="Ruiz-duenas F.J."/>
            <person name="Barrasa J.M."/>
            <person name="Sanchez-Garcia M."/>
            <person name="Camarero S."/>
            <person name="Miyauchi S."/>
            <person name="Serrano A."/>
            <person name="Linde D."/>
            <person name="Babiker R."/>
            <person name="Drula E."/>
            <person name="Ayuso-Fernandez I."/>
            <person name="Pacheco R."/>
            <person name="Padilla G."/>
            <person name="Ferreira P."/>
            <person name="Barriuso J."/>
            <person name="Kellner H."/>
            <person name="Castanera R."/>
            <person name="Alfaro M."/>
            <person name="Ramirez L."/>
            <person name="Pisabarro A.G."/>
            <person name="Kuo A."/>
            <person name="Tritt A."/>
            <person name="Lipzen A."/>
            <person name="He G."/>
            <person name="Yan M."/>
            <person name="Ng V."/>
            <person name="Cullen D."/>
            <person name="Martin F."/>
            <person name="Rosso M.-N."/>
            <person name="Henrissat B."/>
            <person name="Hibbett D."/>
            <person name="Martinez A.T."/>
            <person name="Grigoriev I.V."/>
        </authorList>
    </citation>
    <scope>NUCLEOTIDE SEQUENCE</scope>
    <source>
        <strain evidence="8">AH 44721</strain>
    </source>
</reference>
<dbReference type="GO" id="GO:0007059">
    <property type="term" value="P:chromosome segregation"/>
    <property type="evidence" value="ECO:0007669"/>
    <property type="project" value="UniProtKB-KW"/>
</dbReference>
<dbReference type="GO" id="GO:0051301">
    <property type="term" value="P:cell division"/>
    <property type="evidence" value="ECO:0007669"/>
    <property type="project" value="UniProtKB-KW"/>
</dbReference>
<keyword evidence="7" id="KW-0131">Cell cycle</keyword>
<keyword evidence="4" id="KW-0498">Mitosis</keyword>
<name>A0A9P5NZF4_GYMJU</name>
<keyword evidence="6" id="KW-0539">Nucleus</keyword>
<keyword evidence="3" id="KW-0132">Cell division</keyword>
<evidence type="ECO:0000256" key="3">
    <source>
        <dbReference type="ARBA" id="ARBA00022618"/>
    </source>
</evidence>
<evidence type="ECO:0000256" key="7">
    <source>
        <dbReference type="ARBA" id="ARBA00023306"/>
    </source>
</evidence>
<dbReference type="OrthoDB" id="5565328at2759"/>
<dbReference type="PANTHER" id="PTHR21394">
    <property type="entry name" value="MAU2 CHROMATID COHESION FACTOR HOMOLOG"/>
    <property type="match status" value="1"/>
</dbReference>
<dbReference type="GO" id="GO:0007064">
    <property type="term" value="P:mitotic sister chromatid cohesion"/>
    <property type="evidence" value="ECO:0007669"/>
    <property type="project" value="InterPro"/>
</dbReference>
<evidence type="ECO:0000256" key="6">
    <source>
        <dbReference type="ARBA" id="ARBA00023242"/>
    </source>
</evidence>